<dbReference type="AlphaFoldDB" id="A0A1B6VMC3"/>
<keyword evidence="1" id="KW-0732">Signal</keyword>
<dbReference type="RefSeq" id="WP_064273839.1">
    <property type="nucleotide sequence ID" value="NZ_LUTU01000005.1"/>
</dbReference>
<dbReference type="Proteomes" id="UP000077786">
    <property type="component" value="Unassembled WGS sequence"/>
</dbReference>
<dbReference type="EMBL" id="LUTU01000005">
    <property type="protein sequence ID" value="OAJ68218.1"/>
    <property type="molecule type" value="Genomic_DNA"/>
</dbReference>
<dbReference type="PATRIC" id="fig|38307.3.peg.949"/>
<organism evidence="2 3">
    <name type="scientific">Gluconobacter cerinus</name>
    <dbReference type="NCBI Taxonomy" id="38307"/>
    <lineage>
        <taxon>Bacteria</taxon>
        <taxon>Pseudomonadati</taxon>
        <taxon>Pseudomonadota</taxon>
        <taxon>Alphaproteobacteria</taxon>
        <taxon>Acetobacterales</taxon>
        <taxon>Acetobacteraceae</taxon>
        <taxon>Gluconobacter</taxon>
    </lineage>
</organism>
<accession>A0A1B6VMC3</accession>
<evidence type="ECO:0000313" key="3">
    <source>
        <dbReference type="Proteomes" id="UP000077786"/>
    </source>
</evidence>
<reference evidence="2 3" key="1">
    <citation type="submission" date="2016-03" db="EMBL/GenBank/DDBJ databases">
        <title>Draft genome sequence of Gluconobacter cerinus strain CECT 9110.</title>
        <authorList>
            <person name="Sainz F."/>
            <person name="Mas A."/>
            <person name="Torija M.J."/>
        </authorList>
    </citation>
    <scope>NUCLEOTIDE SEQUENCE [LARGE SCALE GENOMIC DNA]</scope>
    <source>
        <strain evidence="2 3">CECT 9110</strain>
    </source>
</reference>
<feature type="chain" id="PRO_5008590223" description="Secreted protein" evidence="1">
    <location>
        <begin position="23"/>
        <end position="190"/>
    </location>
</feature>
<evidence type="ECO:0000313" key="2">
    <source>
        <dbReference type="EMBL" id="OAJ68218.1"/>
    </source>
</evidence>
<comment type="caution">
    <text evidence="2">The sequence shown here is derived from an EMBL/GenBank/DDBJ whole genome shotgun (WGS) entry which is preliminary data.</text>
</comment>
<protein>
    <recommendedName>
        <fullName evidence="4">Secreted protein</fullName>
    </recommendedName>
</protein>
<sequence>MKRISLVAAFTLAVLVVGAASAADTMTAPFVTPMHDADIDYIMVGPGGQHLHQRMRWNSQMWRQRVDPEGASTVMLTDYRLHRLMVLDTALKTATVTEAPGESFSAPGTPAPGAWKQVGPATIAGEPCVIWEAADTDNKPTDFCYTADGLLLGATQSGRLVVQAASVNRASQSAELFDPPAGYHRIDPKH</sequence>
<feature type="signal peptide" evidence="1">
    <location>
        <begin position="1"/>
        <end position="22"/>
    </location>
</feature>
<gene>
    <name evidence="2" type="ORF">A0123_00921</name>
</gene>
<evidence type="ECO:0000256" key="1">
    <source>
        <dbReference type="SAM" id="SignalP"/>
    </source>
</evidence>
<proteinExistence type="predicted"/>
<evidence type="ECO:0008006" key="4">
    <source>
        <dbReference type="Google" id="ProtNLM"/>
    </source>
</evidence>
<name>A0A1B6VMC3_9PROT</name>